<gene>
    <name evidence="1" type="ORF">D917_01713</name>
</gene>
<sequence>MNRAPKQKETSTTPYEEWFGKRPPIEHLRAFSCDVYILFLICIGRNSFQKLGKSFSLATHRITIFLEFTSLEASSGRSDGCEVQFITNEDLEILQFDVKAAFLHGKIDELIFMDQPQCCNNGSGRLCKL</sequence>
<protein>
    <recommendedName>
        <fullName evidence="3">Retrovirus-related Pol polyprotein from transposon TNT 1-94</fullName>
    </recommendedName>
</protein>
<proteinExistence type="predicted"/>
<dbReference type="AlphaFoldDB" id="A0A1Y3ELH4"/>
<comment type="caution">
    <text evidence="1">The sequence shown here is derived from an EMBL/GenBank/DDBJ whole genome shotgun (WGS) entry which is preliminary data.</text>
</comment>
<name>A0A1Y3ELH4_9BILA</name>
<evidence type="ECO:0000313" key="2">
    <source>
        <dbReference type="Proteomes" id="UP000243006"/>
    </source>
</evidence>
<dbReference type="EMBL" id="LVZM01008037">
    <property type="protein sequence ID" value="OUC45951.1"/>
    <property type="molecule type" value="Genomic_DNA"/>
</dbReference>
<organism evidence="1 2">
    <name type="scientific">Trichinella nativa</name>
    <dbReference type="NCBI Taxonomy" id="6335"/>
    <lineage>
        <taxon>Eukaryota</taxon>
        <taxon>Metazoa</taxon>
        <taxon>Ecdysozoa</taxon>
        <taxon>Nematoda</taxon>
        <taxon>Enoplea</taxon>
        <taxon>Dorylaimia</taxon>
        <taxon>Trichinellida</taxon>
        <taxon>Trichinellidae</taxon>
        <taxon>Trichinella</taxon>
    </lineage>
</organism>
<dbReference type="Proteomes" id="UP000243006">
    <property type="component" value="Unassembled WGS sequence"/>
</dbReference>
<reference evidence="1 2" key="1">
    <citation type="submission" date="2015-04" db="EMBL/GenBank/DDBJ databases">
        <title>Draft genome of the roundworm Trichinella nativa.</title>
        <authorList>
            <person name="Mitreva M."/>
        </authorList>
    </citation>
    <scope>NUCLEOTIDE SEQUENCE [LARGE SCALE GENOMIC DNA]</scope>
    <source>
        <strain evidence="1 2">ISS45</strain>
    </source>
</reference>
<accession>A0A1Y3ELH4</accession>
<evidence type="ECO:0008006" key="3">
    <source>
        <dbReference type="Google" id="ProtNLM"/>
    </source>
</evidence>
<evidence type="ECO:0000313" key="1">
    <source>
        <dbReference type="EMBL" id="OUC45951.1"/>
    </source>
</evidence>